<accession>A0A0S4QKF9</accession>
<sequence length="443" mass="47129">MARRLRLGYAVRSRLSSRWTWYLRSHAALKAPFFIVPMVLLYETSAFVTMQLGDGYWVTGSAKASYALPFVAPVCAAAAAWEAGRLGRSGALRLAPARSVFHVLLRLVSPIAAAGLLGLLLSYVAVGFELDAVTGHPSPVIAAAAVAVVTGMTAAGLIFGWFLPGVIAAPAVAVLGWILITYPVTVSPPWLRHLNGMPEDCCMLAAQPSAGVFFAPAALAAGAVLVLILLVRETRHPRWMLLPGLAVSAVAVTAACLTARSMGDSPQSERDPGDLRCAGSSPLVCVWPEHANLLSEAATQAQVVRSRLQAIGLDVPGTASEASTADWFFYLPGDADAAEVRLALARAVVPRPPECEPGRPPRQLPPWESMRTASSSLAVPYLQAWLALQVGVPEQYVADAYPVDVLTYLHERAGSPVSHQREEYERTLALVRDCRPLGGTDGT</sequence>
<feature type="transmembrane region" description="Helical" evidence="1">
    <location>
        <begin position="62"/>
        <end position="83"/>
    </location>
</feature>
<keyword evidence="1" id="KW-0812">Transmembrane</keyword>
<keyword evidence="4" id="KW-1185">Reference proteome</keyword>
<feature type="transmembrane region" description="Helical" evidence="1">
    <location>
        <begin position="211"/>
        <end position="232"/>
    </location>
</feature>
<dbReference type="RefSeq" id="WP_091273611.1">
    <property type="nucleotide sequence ID" value="NZ_FAOZ01000004.1"/>
</dbReference>
<feature type="transmembrane region" description="Helical" evidence="1">
    <location>
        <begin position="239"/>
        <end position="260"/>
    </location>
</feature>
<dbReference type="InterPro" id="IPR055648">
    <property type="entry name" value="DUF7224"/>
</dbReference>
<reference evidence="4" key="1">
    <citation type="submission" date="2015-11" db="EMBL/GenBank/DDBJ databases">
        <authorList>
            <person name="Varghese N."/>
        </authorList>
    </citation>
    <scope>NUCLEOTIDE SEQUENCE [LARGE SCALE GENOMIC DNA]</scope>
    <source>
        <strain evidence="4">DSM 45899</strain>
    </source>
</reference>
<dbReference type="Pfam" id="PF23866">
    <property type="entry name" value="DUF7224"/>
    <property type="match status" value="1"/>
</dbReference>
<name>A0A0S4QKF9_9ACTN</name>
<evidence type="ECO:0000313" key="3">
    <source>
        <dbReference type="EMBL" id="CUU55320.1"/>
    </source>
</evidence>
<evidence type="ECO:0000313" key="4">
    <source>
        <dbReference type="Proteomes" id="UP000198802"/>
    </source>
</evidence>
<feature type="transmembrane region" description="Helical" evidence="1">
    <location>
        <begin position="103"/>
        <end position="128"/>
    </location>
</feature>
<keyword evidence="1" id="KW-0472">Membrane</keyword>
<dbReference type="EMBL" id="FAOZ01000004">
    <property type="protein sequence ID" value="CUU55320.1"/>
    <property type="molecule type" value="Genomic_DNA"/>
</dbReference>
<evidence type="ECO:0000256" key="1">
    <source>
        <dbReference type="SAM" id="Phobius"/>
    </source>
</evidence>
<gene>
    <name evidence="3" type="ORF">Ga0074812_104401</name>
</gene>
<keyword evidence="1" id="KW-1133">Transmembrane helix</keyword>
<evidence type="ECO:0000259" key="2">
    <source>
        <dbReference type="Pfam" id="PF23866"/>
    </source>
</evidence>
<dbReference type="Proteomes" id="UP000198802">
    <property type="component" value="Unassembled WGS sequence"/>
</dbReference>
<protein>
    <recommendedName>
        <fullName evidence="2">DUF7224 domain-containing protein</fullName>
    </recommendedName>
</protein>
<dbReference type="AlphaFoldDB" id="A0A0S4QKF9"/>
<feature type="transmembrane region" description="Helical" evidence="1">
    <location>
        <begin position="170"/>
        <end position="191"/>
    </location>
</feature>
<feature type="transmembrane region" description="Helical" evidence="1">
    <location>
        <begin position="140"/>
        <end position="163"/>
    </location>
</feature>
<feature type="domain" description="DUF7224" evidence="2">
    <location>
        <begin position="284"/>
        <end position="434"/>
    </location>
</feature>
<feature type="transmembrane region" description="Helical" evidence="1">
    <location>
        <begin position="21"/>
        <end position="42"/>
    </location>
</feature>
<organism evidence="3 4">
    <name type="scientific">Parafrankia irregularis</name>
    <dbReference type="NCBI Taxonomy" id="795642"/>
    <lineage>
        <taxon>Bacteria</taxon>
        <taxon>Bacillati</taxon>
        <taxon>Actinomycetota</taxon>
        <taxon>Actinomycetes</taxon>
        <taxon>Frankiales</taxon>
        <taxon>Frankiaceae</taxon>
        <taxon>Parafrankia</taxon>
    </lineage>
</organism>
<proteinExistence type="predicted"/>